<dbReference type="GO" id="GO:0016020">
    <property type="term" value="C:membrane"/>
    <property type="evidence" value="ECO:0007669"/>
    <property type="project" value="UniProtKB-SubCell"/>
</dbReference>
<reference evidence="7" key="1">
    <citation type="submission" date="2018-06" db="EMBL/GenBank/DDBJ databases">
        <authorList>
            <person name="Zhirakovskaya E."/>
        </authorList>
    </citation>
    <scope>NUCLEOTIDE SEQUENCE</scope>
</reference>
<dbReference type="InterPro" id="IPR007016">
    <property type="entry name" value="O-antigen_ligase-rel_domated"/>
</dbReference>
<feature type="transmembrane region" description="Helical" evidence="5">
    <location>
        <begin position="12"/>
        <end position="31"/>
    </location>
</feature>
<evidence type="ECO:0000256" key="3">
    <source>
        <dbReference type="ARBA" id="ARBA00022989"/>
    </source>
</evidence>
<keyword evidence="3 5" id="KW-1133">Transmembrane helix</keyword>
<feature type="transmembrane region" description="Helical" evidence="5">
    <location>
        <begin position="247"/>
        <end position="265"/>
    </location>
</feature>
<name>A0A3B0VRW4_9ZZZZ</name>
<feature type="transmembrane region" description="Helical" evidence="5">
    <location>
        <begin position="103"/>
        <end position="122"/>
    </location>
</feature>
<dbReference type="EMBL" id="UOEX01000108">
    <property type="protein sequence ID" value="VAW34976.1"/>
    <property type="molecule type" value="Genomic_DNA"/>
</dbReference>
<feature type="transmembrane region" description="Helical" evidence="5">
    <location>
        <begin position="129"/>
        <end position="147"/>
    </location>
</feature>
<evidence type="ECO:0000256" key="4">
    <source>
        <dbReference type="ARBA" id="ARBA00023136"/>
    </source>
</evidence>
<organism evidence="7">
    <name type="scientific">hydrothermal vent metagenome</name>
    <dbReference type="NCBI Taxonomy" id="652676"/>
    <lineage>
        <taxon>unclassified sequences</taxon>
        <taxon>metagenomes</taxon>
        <taxon>ecological metagenomes</taxon>
    </lineage>
</organism>
<feature type="transmembrane region" description="Helical" evidence="5">
    <location>
        <begin position="185"/>
        <end position="207"/>
    </location>
</feature>
<sequence>MITIRQRPWAQHIVLIPFTMALAAIIFLPSYHLLAIDWYDEKRVISLIILLSSAVSYFLSPRQCREVSRLYLSWPRWVRAALPLIFLLGIISSLGSFNPLFALLEVGNFALLFLFCLQVAIIRSTYGKIIDFAIILSFVLFAALYLLDVSASVYAMFVIGSITSPFDLFANFLNPRFFNQLQSTTFPFLLIAPLLFSKYTKFSWPLFLIPAGWWTLALIAGGRGVTLATLIGLVLTVCLFPAAWKKWSISAAAVLTAGTIAASVLDSYILTFMAKGPHTIGLAELMFKGVKNADRAALWRSCIKMIRESPLLGRGPMHFAHLHHPVGAHPHNFILQLGSEWGIIATVLFLLISCYACQRWFMKIHRFYQTNRRDEDESLVYLAVTSSILAVAAHSMVTGNFVMPLSQLIIFMVIGWAIGIFSGKIDGARPLSLPRPSSLILLSLIIMAVLFVLYAFYPDFIPFRQWISQTTQQNSGILHPRFWSQGYF</sequence>
<evidence type="ECO:0000256" key="2">
    <source>
        <dbReference type="ARBA" id="ARBA00022692"/>
    </source>
</evidence>
<feature type="transmembrane region" description="Helical" evidence="5">
    <location>
        <begin position="341"/>
        <end position="358"/>
    </location>
</feature>
<feature type="domain" description="O-antigen ligase-related" evidence="6">
    <location>
        <begin position="216"/>
        <end position="350"/>
    </location>
</feature>
<evidence type="ECO:0000256" key="5">
    <source>
        <dbReference type="SAM" id="Phobius"/>
    </source>
</evidence>
<feature type="transmembrane region" description="Helical" evidence="5">
    <location>
        <begin position="439"/>
        <end position="457"/>
    </location>
</feature>
<feature type="transmembrane region" description="Helical" evidence="5">
    <location>
        <begin position="408"/>
        <end position="427"/>
    </location>
</feature>
<keyword evidence="2 5" id="KW-0812">Transmembrane</keyword>
<feature type="transmembrane region" description="Helical" evidence="5">
    <location>
        <begin position="43"/>
        <end position="59"/>
    </location>
</feature>
<dbReference type="AlphaFoldDB" id="A0A3B0VRW4"/>
<dbReference type="PANTHER" id="PTHR37422">
    <property type="entry name" value="TEICHURONIC ACID BIOSYNTHESIS PROTEIN TUAE"/>
    <property type="match status" value="1"/>
</dbReference>
<evidence type="ECO:0000313" key="7">
    <source>
        <dbReference type="EMBL" id="VAW34976.1"/>
    </source>
</evidence>
<evidence type="ECO:0000256" key="1">
    <source>
        <dbReference type="ARBA" id="ARBA00004141"/>
    </source>
</evidence>
<feature type="transmembrane region" description="Helical" evidence="5">
    <location>
        <begin position="379"/>
        <end position="402"/>
    </location>
</feature>
<dbReference type="InterPro" id="IPR051533">
    <property type="entry name" value="WaaL-like"/>
</dbReference>
<comment type="subcellular location">
    <subcellularLocation>
        <location evidence="1">Membrane</location>
        <topology evidence="1">Multi-pass membrane protein</topology>
    </subcellularLocation>
</comment>
<proteinExistence type="predicted"/>
<gene>
    <name evidence="7" type="ORF">MNBD_DELTA03-1488</name>
</gene>
<feature type="transmembrane region" description="Helical" evidence="5">
    <location>
        <begin position="80"/>
        <end position="97"/>
    </location>
</feature>
<dbReference type="Pfam" id="PF04932">
    <property type="entry name" value="Wzy_C"/>
    <property type="match status" value="1"/>
</dbReference>
<evidence type="ECO:0000259" key="6">
    <source>
        <dbReference type="Pfam" id="PF04932"/>
    </source>
</evidence>
<dbReference type="PANTHER" id="PTHR37422:SF13">
    <property type="entry name" value="LIPOPOLYSACCHARIDE BIOSYNTHESIS PROTEIN PA4999-RELATED"/>
    <property type="match status" value="1"/>
</dbReference>
<protein>
    <recommendedName>
        <fullName evidence="6">O-antigen ligase-related domain-containing protein</fullName>
    </recommendedName>
</protein>
<accession>A0A3B0VRW4</accession>
<feature type="transmembrane region" description="Helical" evidence="5">
    <location>
        <begin position="153"/>
        <end position="173"/>
    </location>
</feature>
<feature type="transmembrane region" description="Helical" evidence="5">
    <location>
        <begin position="213"/>
        <end position="240"/>
    </location>
</feature>
<keyword evidence="4 5" id="KW-0472">Membrane</keyword>